<evidence type="ECO:0000313" key="8">
    <source>
        <dbReference type="EMBL" id="MBE6271158.1"/>
    </source>
</evidence>
<dbReference type="InterPro" id="IPR007197">
    <property type="entry name" value="rSAM"/>
</dbReference>
<accession>A0A9D5S7T5</accession>
<dbReference type="NCBIfam" id="TIGR04085">
    <property type="entry name" value="rSAM_more_4Fe4S"/>
    <property type="match status" value="1"/>
</dbReference>
<dbReference type="CDD" id="cd01335">
    <property type="entry name" value="Radical_SAM"/>
    <property type="match status" value="1"/>
</dbReference>
<comment type="cofactor">
    <cofactor evidence="1">
        <name>[4Fe-4S] cluster</name>
        <dbReference type="ChEBI" id="CHEBI:49883"/>
    </cofactor>
</comment>
<dbReference type="PANTHER" id="PTHR11228">
    <property type="entry name" value="RADICAL SAM DOMAIN PROTEIN"/>
    <property type="match status" value="1"/>
</dbReference>
<keyword evidence="2" id="KW-0004">4Fe-4S</keyword>
<evidence type="ECO:0000256" key="5">
    <source>
        <dbReference type="ARBA" id="ARBA00023004"/>
    </source>
</evidence>
<dbReference type="InterPro" id="IPR023885">
    <property type="entry name" value="4Fe4S-binding_SPASM_dom"/>
</dbReference>
<evidence type="ECO:0000259" key="7">
    <source>
        <dbReference type="PROSITE" id="PS51918"/>
    </source>
</evidence>
<organism evidence="8 9">
    <name type="scientific">Xylanibacter ruminicola</name>
    <name type="common">Prevotella ruminicola</name>
    <dbReference type="NCBI Taxonomy" id="839"/>
    <lineage>
        <taxon>Bacteria</taxon>
        <taxon>Pseudomonadati</taxon>
        <taxon>Bacteroidota</taxon>
        <taxon>Bacteroidia</taxon>
        <taxon>Bacteroidales</taxon>
        <taxon>Prevotellaceae</taxon>
        <taxon>Xylanibacter</taxon>
    </lineage>
</organism>
<keyword evidence="5" id="KW-0408">Iron</keyword>
<evidence type="ECO:0000313" key="9">
    <source>
        <dbReference type="Proteomes" id="UP000806522"/>
    </source>
</evidence>
<dbReference type="InterPro" id="IPR026404">
    <property type="entry name" value="rSAM_w_lipo"/>
</dbReference>
<dbReference type="PANTHER" id="PTHR11228:SF7">
    <property type="entry name" value="PQQA PEPTIDE CYCLASE"/>
    <property type="match status" value="1"/>
</dbReference>
<keyword evidence="3" id="KW-0949">S-adenosyl-L-methionine</keyword>
<dbReference type="Pfam" id="PF13186">
    <property type="entry name" value="SPASM"/>
    <property type="match status" value="1"/>
</dbReference>
<dbReference type="SFLD" id="SFLDG01067">
    <property type="entry name" value="SPASM/twitch_domain_containing"/>
    <property type="match status" value="1"/>
</dbReference>
<dbReference type="AlphaFoldDB" id="A0A9D5S7T5"/>
<feature type="domain" description="Radical SAM core" evidence="7">
    <location>
        <begin position="27"/>
        <end position="247"/>
    </location>
</feature>
<keyword evidence="6" id="KW-0411">Iron-sulfur</keyword>
<evidence type="ECO:0000256" key="3">
    <source>
        <dbReference type="ARBA" id="ARBA00022691"/>
    </source>
</evidence>
<dbReference type="GO" id="GO:0051539">
    <property type="term" value="F:4 iron, 4 sulfur cluster binding"/>
    <property type="evidence" value="ECO:0007669"/>
    <property type="project" value="UniProtKB-KW"/>
</dbReference>
<proteinExistence type="predicted"/>
<dbReference type="InterPro" id="IPR050377">
    <property type="entry name" value="Radical_SAM_PqqE_MftC-like"/>
</dbReference>
<dbReference type="NCBIfam" id="TIGR04133">
    <property type="entry name" value="rSAM_w_lipo"/>
    <property type="match status" value="1"/>
</dbReference>
<dbReference type="SUPFAM" id="SSF102114">
    <property type="entry name" value="Radical SAM enzymes"/>
    <property type="match status" value="1"/>
</dbReference>
<reference evidence="8" key="1">
    <citation type="submission" date="2019-04" db="EMBL/GenBank/DDBJ databases">
        <title>Evolution of Biomass-Degrading Anaerobic Consortia Revealed by Metagenomics.</title>
        <authorList>
            <person name="Peng X."/>
        </authorList>
    </citation>
    <scope>NUCLEOTIDE SEQUENCE</scope>
    <source>
        <strain evidence="8">SIG140</strain>
    </source>
</reference>
<dbReference type="Proteomes" id="UP000806522">
    <property type="component" value="Unassembled WGS sequence"/>
</dbReference>
<evidence type="ECO:0000256" key="4">
    <source>
        <dbReference type="ARBA" id="ARBA00022723"/>
    </source>
</evidence>
<dbReference type="GO" id="GO:0003824">
    <property type="term" value="F:catalytic activity"/>
    <property type="evidence" value="ECO:0007669"/>
    <property type="project" value="InterPro"/>
</dbReference>
<keyword evidence="4" id="KW-0479">Metal-binding</keyword>
<dbReference type="PIRSF" id="PIRSF037420">
    <property type="entry name" value="PQQ_syn_pqqE"/>
    <property type="match status" value="1"/>
</dbReference>
<name>A0A9D5S7T5_XYLRU</name>
<evidence type="ECO:0000256" key="2">
    <source>
        <dbReference type="ARBA" id="ARBA00022485"/>
    </source>
</evidence>
<evidence type="ECO:0000256" key="1">
    <source>
        <dbReference type="ARBA" id="ARBA00001966"/>
    </source>
</evidence>
<dbReference type="GO" id="GO:0046872">
    <property type="term" value="F:metal ion binding"/>
    <property type="evidence" value="ECO:0007669"/>
    <property type="project" value="UniProtKB-KW"/>
</dbReference>
<dbReference type="Pfam" id="PF04055">
    <property type="entry name" value="Radical_SAM"/>
    <property type="match status" value="1"/>
</dbReference>
<comment type="caution">
    <text evidence="8">The sequence shown here is derived from an EMBL/GenBank/DDBJ whole genome shotgun (WGS) entry which is preliminary data.</text>
</comment>
<dbReference type="SFLD" id="SFLDS00029">
    <property type="entry name" value="Radical_SAM"/>
    <property type="match status" value="1"/>
</dbReference>
<dbReference type="InterPro" id="IPR017200">
    <property type="entry name" value="PqqE-like"/>
</dbReference>
<dbReference type="EMBL" id="SUYC01000009">
    <property type="protein sequence ID" value="MBE6271158.1"/>
    <property type="molecule type" value="Genomic_DNA"/>
</dbReference>
<dbReference type="SFLD" id="SFLDG01386">
    <property type="entry name" value="main_SPASM_domain-containing"/>
    <property type="match status" value="1"/>
</dbReference>
<evidence type="ECO:0000256" key="6">
    <source>
        <dbReference type="ARBA" id="ARBA00023014"/>
    </source>
</evidence>
<protein>
    <submittedName>
        <fullName evidence="8">Radical SAM protein</fullName>
    </submittedName>
</protein>
<dbReference type="InterPro" id="IPR058240">
    <property type="entry name" value="rSAM_sf"/>
</dbReference>
<dbReference type="InterPro" id="IPR013785">
    <property type="entry name" value="Aldolase_TIM"/>
</dbReference>
<dbReference type="PROSITE" id="PS51918">
    <property type="entry name" value="RADICAL_SAM"/>
    <property type="match status" value="1"/>
</dbReference>
<dbReference type="Gene3D" id="3.20.20.70">
    <property type="entry name" value="Aldolase class I"/>
    <property type="match status" value="1"/>
</dbReference>
<gene>
    <name evidence="8" type="ORF">E7101_09425</name>
</gene>
<sequence length="368" mass="42605">MKPTPLTLRKKLALELWRQKEEMVRKEHPLKQLFWECTLRCDLKCRHCGSDCKMKSESKDMPKDDFLRVLDSIAQKTNPHQVFVIISGGEPLMRQDIEECGRAIYDKGFPWGMVTNALHLTPQRWQNLLRAGIHSMAISLDGLEDNHNWMRGNAQSFQMVSNAIDMLVATKGVVFDIVTCVNHRNYTQLNNIKEFLISKGVKRWRLFTVFPVGRAANDPMMKLTNEEFRGVFEFIRTTRKEGRIMADYGCEGFLGNYEGEARSRFFACQAGVTVGSVMADGSIAACASIRADYKQGNIYEDDFMEVWENKYAPYRQRDWMRKDECADCKYFRYCQGNGMHLRDANGHLLFCHLKRLQQDNLINTTGFE</sequence>